<keyword evidence="1 4" id="KW-0378">Hydrolase</keyword>
<evidence type="ECO:0000256" key="1">
    <source>
        <dbReference type="ARBA" id="ARBA00022801"/>
    </source>
</evidence>
<dbReference type="AlphaFoldDB" id="A0A2H4S6V6"/>
<dbReference type="InterPro" id="IPR000639">
    <property type="entry name" value="Epox_hydrolase-like"/>
</dbReference>
<comment type="similarity">
    <text evidence="2">Belongs to the AB hydrolase superfamily. Epoxide hydrolase family.</text>
</comment>
<evidence type="ECO:0000313" key="5">
    <source>
        <dbReference type="Proteomes" id="UP000323067"/>
    </source>
</evidence>
<feature type="domain" description="AB hydrolase-1" evidence="3">
    <location>
        <begin position="34"/>
        <end position="167"/>
    </location>
</feature>
<dbReference type="PANTHER" id="PTHR43329">
    <property type="entry name" value="EPOXIDE HYDROLASE"/>
    <property type="match status" value="1"/>
</dbReference>
<protein>
    <submittedName>
        <fullName evidence="4">Epoxide hydrolase</fullName>
    </submittedName>
</protein>
<sequence length="305" mass="33593">MFPGFTPFTVQTETQPEAVSIFGLQSAPSPTPLPPLLLLHGFPQNHRIWSRVAPLLAGRFHLVLIDLRGYGGSSKPASVAAYAKSAMARDCIAVMDALGHAGRRFFVCAHDRGARVAHKLCVDHPARVASTILLDICPTLAMYGQTDLQFATAYFHWFFLIQDAPFPETLIAARPREFARLFMGARQAEGVTIFDEPAFESYVAALADEAAVHGMCQDYRASASLDLDEAREDLAQGRLIKCPLQVFWSERGVIEKCFDAIKEWKAVAEKDVLVEGHSVDSGHYIPEQLPEVVASKVIAFFSESN</sequence>
<proteinExistence type="inferred from homology"/>
<dbReference type="Gene3D" id="3.40.50.1820">
    <property type="entry name" value="alpha/beta hydrolase"/>
    <property type="match status" value="1"/>
</dbReference>
<gene>
    <name evidence="4" type="ORF">A9K55_002291</name>
</gene>
<dbReference type="VEuPathDB" id="FungiDB:A9K55_002291"/>
<organism evidence="4 5">
    <name type="scientific">Cordyceps militaris</name>
    <name type="common">Caterpillar fungus</name>
    <name type="synonym">Clavaria militaris</name>
    <dbReference type="NCBI Taxonomy" id="73501"/>
    <lineage>
        <taxon>Eukaryota</taxon>
        <taxon>Fungi</taxon>
        <taxon>Dikarya</taxon>
        <taxon>Ascomycota</taxon>
        <taxon>Pezizomycotina</taxon>
        <taxon>Sordariomycetes</taxon>
        <taxon>Hypocreomycetidae</taxon>
        <taxon>Hypocreales</taxon>
        <taxon>Cordycipitaceae</taxon>
        <taxon>Cordyceps</taxon>
    </lineage>
</organism>
<dbReference type="Pfam" id="PF00561">
    <property type="entry name" value="Abhydrolase_1"/>
    <property type="match status" value="1"/>
</dbReference>
<dbReference type="EMBL" id="CP023322">
    <property type="protein sequence ID" value="ATY58855.1"/>
    <property type="molecule type" value="Genomic_DNA"/>
</dbReference>
<dbReference type="PRINTS" id="PR00412">
    <property type="entry name" value="EPOXHYDRLASE"/>
</dbReference>
<reference evidence="4 5" key="1">
    <citation type="journal article" date="2017" name="BMC Genomics">
        <title>Chromosome level assembly and secondary metabolite potential of the parasitic fungus Cordyceps militaris.</title>
        <authorList>
            <person name="Kramer G.J."/>
            <person name="Nodwell J.R."/>
        </authorList>
    </citation>
    <scope>NUCLEOTIDE SEQUENCE [LARGE SCALE GENOMIC DNA]</scope>
    <source>
        <strain evidence="4 5">ATCC 34164</strain>
    </source>
</reference>
<evidence type="ECO:0000313" key="4">
    <source>
        <dbReference type="EMBL" id="ATY58855.1"/>
    </source>
</evidence>
<dbReference type="VEuPathDB" id="FungiDB:CCM_09494"/>
<dbReference type="GO" id="GO:0016787">
    <property type="term" value="F:hydrolase activity"/>
    <property type="evidence" value="ECO:0007669"/>
    <property type="project" value="UniProtKB-KW"/>
</dbReference>
<dbReference type="Proteomes" id="UP000323067">
    <property type="component" value="Chromosome iv"/>
</dbReference>
<dbReference type="InterPro" id="IPR000073">
    <property type="entry name" value="AB_hydrolase_1"/>
</dbReference>
<evidence type="ECO:0000259" key="3">
    <source>
        <dbReference type="Pfam" id="PF00561"/>
    </source>
</evidence>
<dbReference type="InterPro" id="IPR029058">
    <property type="entry name" value="AB_hydrolase_fold"/>
</dbReference>
<accession>A0A2H4S6V6</accession>
<dbReference type="OrthoDB" id="408373at2759"/>
<name>A0A2H4S6V6_CORMI</name>
<dbReference type="SUPFAM" id="SSF53474">
    <property type="entry name" value="alpha/beta-Hydrolases"/>
    <property type="match status" value="1"/>
</dbReference>
<evidence type="ECO:0000256" key="2">
    <source>
        <dbReference type="ARBA" id="ARBA00038334"/>
    </source>
</evidence>